<feature type="compositionally biased region" description="Low complexity" evidence="1">
    <location>
        <begin position="309"/>
        <end position="319"/>
    </location>
</feature>
<gene>
    <name evidence="3" type="ORF">SDRG_06293</name>
</gene>
<dbReference type="Proteomes" id="UP000030762">
    <property type="component" value="Unassembled WGS sequence"/>
</dbReference>
<dbReference type="VEuPathDB" id="FungiDB:SDRG_06293"/>
<dbReference type="OrthoDB" id="72274at2759"/>
<organism evidence="3 4">
    <name type="scientific">Saprolegnia diclina (strain VS20)</name>
    <dbReference type="NCBI Taxonomy" id="1156394"/>
    <lineage>
        <taxon>Eukaryota</taxon>
        <taxon>Sar</taxon>
        <taxon>Stramenopiles</taxon>
        <taxon>Oomycota</taxon>
        <taxon>Saprolegniomycetes</taxon>
        <taxon>Saprolegniales</taxon>
        <taxon>Saprolegniaceae</taxon>
        <taxon>Saprolegnia</taxon>
    </lineage>
</organism>
<accession>T0QQK3</accession>
<protein>
    <submittedName>
        <fullName evidence="3">Uncharacterized protein</fullName>
    </submittedName>
</protein>
<keyword evidence="2" id="KW-0812">Transmembrane</keyword>
<feature type="compositionally biased region" description="Acidic residues" evidence="1">
    <location>
        <begin position="224"/>
        <end position="234"/>
    </location>
</feature>
<proteinExistence type="predicted"/>
<dbReference type="AlphaFoldDB" id="T0QQK3"/>
<evidence type="ECO:0000313" key="4">
    <source>
        <dbReference type="Proteomes" id="UP000030762"/>
    </source>
</evidence>
<feature type="compositionally biased region" description="Low complexity" evidence="1">
    <location>
        <begin position="271"/>
        <end position="301"/>
    </location>
</feature>
<sequence length="675" mass="74424">MSSSLAKAREAAKAAQTQRVESVIAKRAPPAPALSAKKLQIPPKRKQMATPAKAAETPSKMPKLATPMKRTKAWGACALCNVVDDKVDATCVVCNNKLHLACATAIARGVNLESFSIGAAYCSFPCYYSNNSGRKLPNVAYATPVKAPGSSLATPSRRFSTPIETTPSRFDLTTPTKALQSPTESTSEPWKLKSKSKYVEGDEIKTVLFTHSGVKARRPRSVLDDDSEDDDDDNSLPPLSRRLVPNTPARQSLPTPTRPFPPTHHRPATPRRPSAATQTPLSSVDTPRTPATAPSRPAATPSKPPSTPSTPSTNEPTSSSKRHRPTYLKVESLPRGYSYPQWVILLVLAAMAITASLLLTMAYMDAMPMCDSESADDMSSLPSLHCHRCPEFGHCHSGQLHSCREPYVLVERRCVESDQVRQDAHLMAELLDSFLIRRASSAFCNGSWVELLLFGNDNSDSSQQIVVSATEQLGYLRTQANWEKSSDVAFVAAYTKAAAQLAAQSSTRYFQDDGQVALTVLDASALCWTVLELHEHLYIYASTFFGALGALYLYSQVQQSKFRKLLFTKMLQAVHGELRRLEESDNVLDGAVDGLRREILERFFPHATDSREATRLWTSIVAHVQRDARVRERHVMHRGQQVLVWEWIDARRQTATRVEPPLVAGQAVNYSTTSY</sequence>
<evidence type="ECO:0000313" key="3">
    <source>
        <dbReference type="EMBL" id="EQC36180.1"/>
    </source>
</evidence>
<name>T0QQK3_SAPDV</name>
<dbReference type="InParanoid" id="T0QQK3"/>
<dbReference type="STRING" id="1156394.T0QQK3"/>
<feature type="transmembrane region" description="Helical" evidence="2">
    <location>
        <begin position="537"/>
        <end position="554"/>
    </location>
</feature>
<feature type="transmembrane region" description="Helical" evidence="2">
    <location>
        <begin position="342"/>
        <end position="364"/>
    </location>
</feature>
<feature type="compositionally biased region" description="Polar residues" evidence="1">
    <location>
        <begin position="151"/>
        <end position="188"/>
    </location>
</feature>
<keyword evidence="2" id="KW-0472">Membrane</keyword>
<evidence type="ECO:0000256" key="2">
    <source>
        <dbReference type="SAM" id="Phobius"/>
    </source>
</evidence>
<feature type="region of interest" description="Disordered" evidence="1">
    <location>
        <begin position="1"/>
        <end position="60"/>
    </location>
</feature>
<keyword evidence="4" id="KW-1185">Reference proteome</keyword>
<feature type="compositionally biased region" description="Low complexity" evidence="1">
    <location>
        <begin position="25"/>
        <end position="38"/>
    </location>
</feature>
<dbReference type="EMBL" id="JH767148">
    <property type="protein sequence ID" value="EQC36180.1"/>
    <property type="molecule type" value="Genomic_DNA"/>
</dbReference>
<dbReference type="GeneID" id="19947020"/>
<keyword evidence="2" id="KW-1133">Transmembrane helix</keyword>
<evidence type="ECO:0000256" key="1">
    <source>
        <dbReference type="SAM" id="MobiDB-lite"/>
    </source>
</evidence>
<reference evidence="3 4" key="1">
    <citation type="submission" date="2012-04" db="EMBL/GenBank/DDBJ databases">
        <title>The Genome Sequence of Saprolegnia declina VS20.</title>
        <authorList>
            <consortium name="The Broad Institute Genome Sequencing Platform"/>
            <person name="Russ C."/>
            <person name="Nusbaum C."/>
            <person name="Tyler B."/>
            <person name="van West P."/>
            <person name="Dieguez-Uribeondo J."/>
            <person name="de Bruijn I."/>
            <person name="Tripathy S."/>
            <person name="Jiang R."/>
            <person name="Young S.K."/>
            <person name="Zeng Q."/>
            <person name="Gargeya S."/>
            <person name="Fitzgerald M."/>
            <person name="Haas B."/>
            <person name="Abouelleil A."/>
            <person name="Alvarado L."/>
            <person name="Arachchi H.M."/>
            <person name="Berlin A."/>
            <person name="Chapman S.B."/>
            <person name="Goldberg J."/>
            <person name="Griggs A."/>
            <person name="Gujja S."/>
            <person name="Hansen M."/>
            <person name="Howarth C."/>
            <person name="Imamovic A."/>
            <person name="Larimer J."/>
            <person name="McCowen C."/>
            <person name="Montmayeur A."/>
            <person name="Murphy C."/>
            <person name="Neiman D."/>
            <person name="Pearson M."/>
            <person name="Priest M."/>
            <person name="Roberts A."/>
            <person name="Saif S."/>
            <person name="Shea T."/>
            <person name="Sisk P."/>
            <person name="Sykes S."/>
            <person name="Wortman J."/>
            <person name="Nusbaum C."/>
            <person name="Birren B."/>
        </authorList>
    </citation>
    <scope>NUCLEOTIDE SEQUENCE [LARGE SCALE GENOMIC DNA]</scope>
    <source>
        <strain evidence="3 4">VS20</strain>
    </source>
</reference>
<dbReference type="RefSeq" id="XP_008610286.1">
    <property type="nucleotide sequence ID" value="XM_008612064.1"/>
</dbReference>
<feature type="region of interest" description="Disordered" evidence="1">
    <location>
        <begin position="218"/>
        <end position="327"/>
    </location>
</feature>
<feature type="region of interest" description="Disordered" evidence="1">
    <location>
        <begin position="147"/>
        <end position="190"/>
    </location>
</feature>